<reference evidence="4 5" key="3">
    <citation type="submission" date="2020-08" db="EMBL/GenBank/DDBJ databases">
        <authorList>
            <person name="Partida-Martinez L."/>
            <person name="Huntemann M."/>
            <person name="Clum A."/>
            <person name="Wang J."/>
            <person name="Palaniappan K."/>
            <person name="Ritter S."/>
            <person name="Chen I.-M."/>
            <person name="Stamatis D."/>
            <person name="Reddy T."/>
            <person name="O'Malley R."/>
            <person name="Daum C."/>
            <person name="Shapiro N."/>
            <person name="Ivanova N."/>
            <person name="Kyrpides N."/>
            <person name="Woyke T."/>
        </authorList>
    </citation>
    <scope>NUCLEOTIDE SEQUENCE [LARGE SCALE GENOMIC DNA]</scope>
    <source>
        <strain evidence="4 5">AS3.13</strain>
    </source>
</reference>
<dbReference type="Proteomes" id="UP000560131">
    <property type="component" value="Unassembled WGS sequence"/>
</dbReference>
<dbReference type="PROSITE" id="PS50106">
    <property type="entry name" value="PDZ"/>
    <property type="match status" value="1"/>
</dbReference>
<protein>
    <recommendedName>
        <fullName evidence="2">PDZ domain-containing protein</fullName>
    </recommendedName>
</protein>
<evidence type="ECO:0000313" key="6">
    <source>
        <dbReference type="Proteomes" id="UP000560131"/>
    </source>
</evidence>
<keyword evidence="1" id="KW-1133">Transmembrane helix</keyword>
<dbReference type="SUPFAM" id="SSF50156">
    <property type="entry name" value="PDZ domain-like"/>
    <property type="match status" value="1"/>
</dbReference>
<dbReference type="Gene3D" id="2.30.42.10">
    <property type="match status" value="1"/>
</dbReference>
<dbReference type="RefSeq" id="WP_344690336.1">
    <property type="nucleotide sequence ID" value="NZ_BAABAR010000014.1"/>
</dbReference>
<dbReference type="Pfam" id="PF17820">
    <property type="entry name" value="PDZ_6"/>
    <property type="match status" value="1"/>
</dbReference>
<dbReference type="AlphaFoldDB" id="A0A7X0JCJ2"/>
<proteinExistence type="predicted"/>
<comment type="caution">
    <text evidence="4">The sequence shown here is derived from an EMBL/GenBank/DDBJ whole genome shotgun (WGS) entry which is preliminary data.</text>
</comment>
<dbReference type="Proteomes" id="UP000522313">
    <property type="component" value="Unassembled WGS sequence"/>
</dbReference>
<reference evidence="3 6" key="1">
    <citation type="submission" date="2020-08" db="EMBL/GenBank/DDBJ databases">
        <title>Genomic Encyclopedia of Type Strains, Phase IV (KMG-IV): sequencing the most valuable type-strain genomes for metagenomic binning, comparative biology and taxonomic classification.</title>
        <authorList>
            <person name="Goeker M."/>
        </authorList>
    </citation>
    <scope>NUCLEOTIDE SEQUENCE [LARGE SCALE GENOMIC DNA]</scope>
    <source>
        <strain evidence="3 6">DSM 101535</strain>
    </source>
</reference>
<evidence type="ECO:0000259" key="2">
    <source>
        <dbReference type="PROSITE" id="PS50106"/>
    </source>
</evidence>
<evidence type="ECO:0000313" key="5">
    <source>
        <dbReference type="Proteomes" id="UP000522313"/>
    </source>
</evidence>
<keyword evidence="1" id="KW-0812">Transmembrane</keyword>
<feature type="transmembrane region" description="Helical" evidence="1">
    <location>
        <begin position="20"/>
        <end position="41"/>
    </location>
</feature>
<feature type="domain" description="PDZ" evidence="2">
    <location>
        <begin position="29"/>
        <end position="103"/>
    </location>
</feature>
<keyword evidence="6" id="KW-1185">Reference proteome</keyword>
<dbReference type="InterPro" id="IPR041489">
    <property type="entry name" value="PDZ_6"/>
</dbReference>
<evidence type="ECO:0000256" key="1">
    <source>
        <dbReference type="SAM" id="Phobius"/>
    </source>
</evidence>
<dbReference type="InterPro" id="IPR036034">
    <property type="entry name" value="PDZ_sf"/>
</dbReference>
<dbReference type="EMBL" id="JACHBT010000005">
    <property type="protein sequence ID" value="MBB6504102.1"/>
    <property type="molecule type" value="Genomic_DNA"/>
</dbReference>
<sequence length="147" mass="15230">MPPRHQRVRDGFPAGADPDVRAIGLLALFVILAAVIGGLLWSRSLGLHAAGLRGSERIGATLAPLGSAAVVVDSVRATGAARRGGLLVGDVIEAVDGTPVPDVDAADHAFLRQSLDIRVRRGKRELDLHLDAGRGDGRGQQGPADRG</sequence>
<dbReference type="InterPro" id="IPR001478">
    <property type="entry name" value="PDZ"/>
</dbReference>
<dbReference type="EMBL" id="JACIJN010000018">
    <property type="protein sequence ID" value="MBB5727528.1"/>
    <property type="molecule type" value="Genomic_DNA"/>
</dbReference>
<reference evidence="4 5" key="2">
    <citation type="submission" date="2020-08" db="EMBL/GenBank/DDBJ databases">
        <title>The Agave Microbiome: Exploring the role of microbial communities in plant adaptations to desert environments.</title>
        <authorList>
            <person name="Partida-Martinez L.P."/>
        </authorList>
    </citation>
    <scope>NUCLEOTIDE SEQUENCE [LARGE SCALE GENOMIC DNA]</scope>
    <source>
        <strain evidence="4 5">AS3.13</strain>
    </source>
</reference>
<name>A0A7X0JCJ2_9SPHN</name>
<organism evidence="4 5">
    <name type="scientific">Sphingomonas endophytica</name>
    <dbReference type="NCBI Taxonomy" id="869719"/>
    <lineage>
        <taxon>Bacteria</taxon>
        <taxon>Pseudomonadati</taxon>
        <taxon>Pseudomonadota</taxon>
        <taxon>Alphaproteobacteria</taxon>
        <taxon>Sphingomonadales</taxon>
        <taxon>Sphingomonadaceae</taxon>
        <taxon>Sphingomonas</taxon>
    </lineage>
</organism>
<accession>A0A7X0JCJ2</accession>
<evidence type="ECO:0000313" key="4">
    <source>
        <dbReference type="EMBL" id="MBB6504102.1"/>
    </source>
</evidence>
<keyword evidence="1" id="KW-0472">Membrane</keyword>
<dbReference type="SMART" id="SM00228">
    <property type="entry name" value="PDZ"/>
    <property type="match status" value="1"/>
</dbReference>
<gene>
    <name evidence="4" type="ORF">F4693_001067</name>
    <name evidence="3" type="ORF">FHS97_003484</name>
</gene>
<evidence type="ECO:0000313" key="3">
    <source>
        <dbReference type="EMBL" id="MBB5727528.1"/>
    </source>
</evidence>